<dbReference type="OrthoDB" id="1730117at2759"/>
<dbReference type="GO" id="GO:0005886">
    <property type="term" value="C:plasma membrane"/>
    <property type="evidence" value="ECO:0007669"/>
    <property type="project" value="TreeGrafter"/>
</dbReference>
<dbReference type="GO" id="GO:0015293">
    <property type="term" value="F:symporter activity"/>
    <property type="evidence" value="ECO:0007669"/>
    <property type="project" value="InterPro"/>
</dbReference>
<evidence type="ECO:0000256" key="2">
    <source>
        <dbReference type="SAM" id="Phobius"/>
    </source>
</evidence>
<keyword evidence="2" id="KW-1133">Transmembrane helix</keyword>
<keyword evidence="4" id="KW-1185">Reference proteome</keyword>
<dbReference type="CDD" id="cd17491">
    <property type="entry name" value="MFS_MFSD12"/>
    <property type="match status" value="1"/>
</dbReference>
<reference evidence="3" key="1">
    <citation type="submission" date="2021-06" db="EMBL/GenBank/DDBJ databases">
        <authorList>
            <person name="Hodson N. C."/>
            <person name="Mongue J. A."/>
            <person name="Jaron S. K."/>
        </authorList>
    </citation>
    <scope>NUCLEOTIDE SEQUENCE</scope>
</reference>
<dbReference type="InterPro" id="IPR039672">
    <property type="entry name" value="MFS_2"/>
</dbReference>
<feature type="transmembrane region" description="Helical" evidence="2">
    <location>
        <begin position="313"/>
        <end position="333"/>
    </location>
</feature>
<dbReference type="EMBL" id="CAJVCH010092948">
    <property type="protein sequence ID" value="CAG7722852.1"/>
    <property type="molecule type" value="Genomic_DNA"/>
</dbReference>
<dbReference type="FunFam" id="1.20.1250.20:FF:000431">
    <property type="entry name" value="Predicted protein"/>
    <property type="match status" value="1"/>
</dbReference>
<proteinExistence type="inferred from homology"/>
<sequence length="473" mass="51936">MELNEKQGEVAGEPVVTISAKCDLEMKSGNGENGTDGKDSPQRLSLLVKAADGSGHVLNDLCASLWFSYLLLYLQNVVKMSNEAAAGLLLLGQVVDAAATPLIGYVADRSINCFLCNHNYGQCKSWHLMGTIFVLLSFPFVFSPCIGCNGWGELDKFLYYAFFIAIFQIGWASTQVSHLALLPKMTPHQLKRTELLAIRYGFTVGSNVTVFVIAWLTFGWSENCIIDASDDSKFRNLALMAVAIGIVFVLFFHVVIRERSNMQRPAVVVTESNKQINDNMERLDEKNNDVWPANILSTKCLGVRNKRMTVKDWMRLPQMYIVAGIYMATRLSVNVTQVYVPIYLQDSLKLPCGTVATIPLTMYLSGFVVAVVIKSINKFLGRQLSYTLGASLSVLGSFLIITLDWQGNEFLRYYGIYGVAALLGGGASAILVTSLSITADLIGNNIETGAFIYGAMSFTDKLSCGLAVMLINS</sequence>
<evidence type="ECO:0000313" key="4">
    <source>
        <dbReference type="Proteomes" id="UP000708208"/>
    </source>
</evidence>
<name>A0A8J2NRA9_9HEXA</name>
<feature type="transmembrane region" description="Helical" evidence="2">
    <location>
        <begin position="415"/>
        <end position="438"/>
    </location>
</feature>
<feature type="non-terminal residue" evidence="3">
    <location>
        <position position="1"/>
    </location>
</feature>
<gene>
    <name evidence="3" type="ORF">AFUS01_LOCUS11962</name>
</gene>
<evidence type="ECO:0000256" key="1">
    <source>
        <dbReference type="ARBA" id="ARBA00008335"/>
    </source>
</evidence>
<keyword evidence="2" id="KW-0812">Transmembrane</keyword>
<feature type="transmembrane region" description="Helical" evidence="2">
    <location>
        <begin position="353"/>
        <end position="373"/>
    </location>
</feature>
<feature type="transmembrane region" description="Helical" evidence="2">
    <location>
        <begin position="128"/>
        <end position="152"/>
    </location>
</feature>
<dbReference type="Proteomes" id="UP000708208">
    <property type="component" value="Unassembled WGS sequence"/>
</dbReference>
<keyword evidence="2" id="KW-0472">Membrane</keyword>
<feature type="transmembrane region" description="Helical" evidence="2">
    <location>
        <begin position="195"/>
        <end position="217"/>
    </location>
</feature>
<comment type="caution">
    <text evidence="3">The sequence shown here is derived from an EMBL/GenBank/DDBJ whole genome shotgun (WGS) entry which is preliminary data.</text>
</comment>
<dbReference type="PANTHER" id="PTHR11328">
    <property type="entry name" value="MAJOR FACILITATOR SUPERFAMILY DOMAIN-CONTAINING PROTEIN"/>
    <property type="match status" value="1"/>
</dbReference>
<dbReference type="AlphaFoldDB" id="A0A8J2NRA9"/>
<accession>A0A8J2NRA9</accession>
<feature type="transmembrane region" description="Helical" evidence="2">
    <location>
        <begin position="237"/>
        <end position="256"/>
    </location>
</feature>
<feature type="transmembrane region" description="Helical" evidence="2">
    <location>
        <begin position="158"/>
        <end position="183"/>
    </location>
</feature>
<dbReference type="PANTHER" id="PTHR11328:SF28">
    <property type="entry name" value="MAJOR FACILITATOR SUPERFAMILY DOMAIN-CONTAINING PROTEIN 12"/>
    <property type="match status" value="1"/>
</dbReference>
<protein>
    <submittedName>
        <fullName evidence="3">Uncharacterized protein</fullName>
    </submittedName>
</protein>
<feature type="transmembrane region" description="Helical" evidence="2">
    <location>
        <begin position="385"/>
        <end position="403"/>
    </location>
</feature>
<feature type="transmembrane region" description="Helical" evidence="2">
    <location>
        <begin position="86"/>
        <end position="107"/>
    </location>
</feature>
<comment type="similarity">
    <text evidence="1">Belongs to the major facilitator superfamily.</text>
</comment>
<dbReference type="Pfam" id="PF13347">
    <property type="entry name" value="MFS_2"/>
    <property type="match status" value="1"/>
</dbReference>
<dbReference type="GO" id="GO:0008643">
    <property type="term" value="P:carbohydrate transport"/>
    <property type="evidence" value="ECO:0007669"/>
    <property type="project" value="InterPro"/>
</dbReference>
<organism evidence="3 4">
    <name type="scientific">Allacma fusca</name>
    <dbReference type="NCBI Taxonomy" id="39272"/>
    <lineage>
        <taxon>Eukaryota</taxon>
        <taxon>Metazoa</taxon>
        <taxon>Ecdysozoa</taxon>
        <taxon>Arthropoda</taxon>
        <taxon>Hexapoda</taxon>
        <taxon>Collembola</taxon>
        <taxon>Symphypleona</taxon>
        <taxon>Sminthuridae</taxon>
        <taxon>Allacma</taxon>
    </lineage>
</organism>
<evidence type="ECO:0000313" key="3">
    <source>
        <dbReference type="EMBL" id="CAG7722852.1"/>
    </source>
</evidence>